<evidence type="ECO:0000259" key="2">
    <source>
        <dbReference type="PROSITE" id="PS50405"/>
    </source>
</evidence>
<dbReference type="SFLD" id="SFLDG01206">
    <property type="entry name" value="Xi.1"/>
    <property type="match status" value="1"/>
</dbReference>
<dbReference type="PROSITE" id="PS50405">
    <property type="entry name" value="GST_CTER"/>
    <property type="match status" value="1"/>
</dbReference>
<dbReference type="EMBL" id="JAGRRH010000019">
    <property type="protein sequence ID" value="KAG7348982.1"/>
    <property type="molecule type" value="Genomic_DNA"/>
</dbReference>
<feature type="domain" description="GST C-terminal" evidence="2">
    <location>
        <begin position="202"/>
        <end position="329"/>
    </location>
</feature>
<feature type="region of interest" description="Disordered" evidence="1">
    <location>
        <begin position="352"/>
        <end position="381"/>
    </location>
</feature>
<accession>A0A9K3KSZ9</accession>
<dbReference type="PANTHER" id="PTHR32419">
    <property type="entry name" value="GLUTATHIONYL-HYDROQUINONE REDUCTASE"/>
    <property type="match status" value="1"/>
</dbReference>
<dbReference type="InterPro" id="IPR047047">
    <property type="entry name" value="GST_Omega-like_C"/>
</dbReference>
<reference evidence="3" key="2">
    <citation type="submission" date="2021-04" db="EMBL/GenBank/DDBJ databases">
        <authorList>
            <person name="Podell S."/>
        </authorList>
    </citation>
    <scope>NUCLEOTIDE SEQUENCE</scope>
    <source>
        <strain evidence="3">Hildebrandi</strain>
    </source>
</reference>
<organism evidence="3 4">
    <name type="scientific">Nitzschia inconspicua</name>
    <dbReference type="NCBI Taxonomy" id="303405"/>
    <lineage>
        <taxon>Eukaryota</taxon>
        <taxon>Sar</taxon>
        <taxon>Stramenopiles</taxon>
        <taxon>Ochrophyta</taxon>
        <taxon>Bacillariophyta</taxon>
        <taxon>Bacillariophyceae</taxon>
        <taxon>Bacillariophycidae</taxon>
        <taxon>Bacillariales</taxon>
        <taxon>Bacillariaceae</taxon>
        <taxon>Nitzschia</taxon>
    </lineage>
</organism>
<feature type="compositionally biased region" description="Basic and acidic residues" evidence="1">
    <location>
        <begin position="1"/>
        <end position="19"/>
    </location>
</feature>
<protein>
    <submittedName>
        <fullName evidence="3">Glutathione S-transferase</fullName>
    </submittedName>
</protein>
<gene>
    <name evidence="3" type="ORF">IV203_011579</name>
</gene>
<evidence type="ECO:0000256" key="1">
    <source>
        <dbReference type="SAM" id="MobiDB-lite"/>
    </source>
</evidence>
<comment type="caution">
    <text evidence="3">The sequence shown here is derived from an EMBL/GenBank/DDBJ whole genome shotgun (WGS) entry which is preliminary data.</text>
</comment>
<keyword evidence="4" id="KW-1185">Reference proteome</keyword>
<sequence length="394" mass="44495">MSHMIRGEEPRLSQGDRKKNSSRTALDEMGEDGTFRRTDASWRNFISRKPGAKFPPASGRYHLFCAYACGWANRVTIVRKLKGLEDAIGVTMVMPVWQPTKPEVDGHCGWHFSDPSKKEGLTNALGLGGPFPASYPKNDPEPFFGCKTVRELYERAGDTDGKYTVPILWDKQLKTIVSNESSEIIQMLNSEFNEFAKNPDLDLEPEHLVGSMKEVDSFIYHDLNNGVYKCGFAQTQEAYDEAIEKLTSAFDRVESILSKQRYIAGDRLTLSDVRLFVTLVRFDEVYAVYFKTNTRSVASSDVLLNYVREIYQMPGIDETIDMDQIKLHYFASHPHLNKFSIVPKGPDFIGMLQQPHNRESSGDNDKKHKLTTTPSASSTDLTLDKSAWDPVLVG</sequence>
<dbReference type="Proteomes" id="UP000693970">
    <property type="component" value="Unassembled WGS sequence"/>
</dbReference>
<dbReference type="CDD" id="cd03190">
    <property type="entry name" value="GST_C_Omega_like"/>
    <property type="match status" value="1"/>
</dbReference>
<dbReference type="GO" id="GO:0005737">
    <property type="term" value="C:cytoplasm"/>
    <property type="evidence" value="ECO:0007669"/>
    <property type="project" value="TreeGrafter"/>
</dbReference>
<dbReference type="GO" id="GO:0004364">
    <property type="term" value="F:glutathione transferase activity"/>
    <property type="evidence" value="ECO:0007669"/>
    <property type="project" value="InterPro"/>
</dbReference>
<dbReference type="OrthoDB" id="2309723at2759"/>
<dbReference type="InterPro" id="IPR016639">
    <property type="entry name" value="GST_Omega/GSH"/>
</dbReference>
<reference evidence="3" key="1">
    <citation type="journal article" date="2021" name="Sci. Rep.">
        <title>Diploid genomic architecture of Nitzschia inconspicua, an elite biomass production diatom.</title>
        <authorList>
            <person name="Oliver A."/>
            <person name="Podell S."/>
            <person name="Pinowska A."/>
            <person name="Traller J.C."/>
            <person name="Smith S.R."/>
            <person name="McClure R."/>
            <person name="Beliaev A."/>
            <person name="Bohutskyi P."/>
            <person name="Hill E.A."/>
            <person name="Rabines A."/>
            <person name="Zheng H."/>
            <person name="Allen L.Z."/>
            <person name="Kuo A."/>
            <person name="Grigoriev I.V."/>
            <person name="Allen A.E."/>
            <person name="Hazlebeck D."/>
            <person name="Allen E.E."/>
        </authorList>
    </citation>
    <scope>NUCLEOTIDE SEQUENCE</scope>
    <source>
        <strain evidence="3">Hildebrandi</strain>
    </source>
</reference>
<feature type="region of interest" description="Disordered" evidence="1">
    <location>
        <begin position="1"/>
        <end position="33"/>
    </location>
</feature>
<proteinExistence type="predicted"/>
<dbReference type="AlphaFoldDB" id="A0A9K3KSZ9"/>
<dbReference type="InterPro" id="IPR004045">
    <property type="entry name" value="Glutathione_S-Trfase_N"/>
</dbReference>
<dbReference type="Pfam" id="PF13409">
    <property type="entry name" value="GST_N_2"/>
    <property type="match status" value="1"/>
</dbReference>
<dbReference type="InterPro" id="IPR040079">
    <property type="entry name" value="Glutathione_S-Trfase"/>
</dbReference>
<dbReference type="SFLD" id="SFLDS00019">
    <property type="entry name" value="Glutathione_Transferase_(cytos"/>
    <property type="match status" value="1"/>
</dbReference>
<dbReference type="Pfam" id="PF13410">
    <property type="entry name" value="GST_C_2"/>
    <property type="match status" value="1"/>
</dbReference>
<feature type="compositionally biased region" description="Polar residues" evidence="1">
    <location>
        <begin position="371"/>
        <end position="381"/>
    </location>
</feature>
<dbReference type="PANTHER" id="PTHR32419:SF6">
    <property type="entry name" value="GLUTATHIONE S-TRANSFERASE OMEGA-LIKE 1-RELATED"/>
    <property type="match status" value="1"/>
</dbReference>
<dbReference type="SFLD" id="SFLDG01148">
    <property type="entry name" value="Xi_(cytGST)"/>
    <property type="match status" value="1"/>
</dbReference>
<feature type="compositionally biased region" description="Basic and acidic residues" evidence="1">
    <location>
        <begin position="356"/>
        <end position="366"/>
    </location>
</feature>
<evidence type="ECO:0000313" key="3">
    <source>
        <dbReference type="EMBL" id="KAG7348982.1"/>
    </source>
</evidence>
<name>A0A9K3KSZ9_9STRA</name>
<evidence type="ECO:0000313" key="4">
    <source>
        <dbReference type="Proteomes" id="UP000693970"/>
    </source>
</evidence>
<dbReference type="InterPro" id="IPR010987">
    <property type="entry name" value="Glutathione-S-Trfase_C-like"/>
</dbReference>